<keyword evidence="10" id="KW-0496">Mitochondrion</keyword>
<dbReference type="GO" id="GO:0009437">
    <property type="term" value="P:carnitine metabolic process"/>
    <property type="evidence" value="ECO:0007669"/>
    <property type="project" value="TreeGrafter"/>
</dbReference>
<evidence type="ECO:0000313" key="23">
    <source>
        <dbReference type="Proteomes" id="UP000268162"/>
    </source>
</evidence>
<protein>
    <recommendedName>
        <fullName evidence="17">Carnitine O-acetyltransferase, mitochondrial</fullName>
        <ecNumber evidence="16">2.3.1.7</ecNumber>
    </recommendedName>
</protein>
<keyword evidence="12" id="KW-0576">Peroxisome</keyword>
<dbReference type="Pfam" id="PF00755">
    <property type="entry name" value="Carn_acyltransf"/>
    <property type="match status" value="1"/>
</dbReference>
<evidence type="ECO:0000256" key="19">
    <source>
        <dbReference type="RuleBase" id="RU003801"/>
    </source>
</evidence>
<feature type="region of interest" description="Disordered" evidence="20">
    <location>
        <begin position="1"/>
        <end position="36"/>
    </location>
</feature>
<dbReference type="PANTHER" id="PTHR22589:SF103">
    <property type="entry name" value="CARNITINE O-ACETYL-TRANSFERASE, ISOFORM A-RELATED"/>
    <property type="match status" value="1"/>
</dbReference>
<dbReference type="InterPro" id="IPR023213">
    <property type="entry name" value="CAT-like_dom_sf"/>
</dbReference>
<accession>A0A4P9ZPV8</accession>
<evidence type="ECO:0000256" key="13">
    <source>
        <dbReference type="ARBA" id="ARBA00023315"/>
    </source>
</evidence>
<evidence type="ECO:0000256" key="2">
    <source>
        <dbReference type="ARBA" id="ARBA00004443"/>
    </source>
</evidence>
<evidence type="ECO:0000256" key="17">
    <source>
        <dbReference type="ARBA" id="ARBA00073438"/>
    </source>
</evidence>
<dbReference type="GO" id="GO:0005777">
    <property type="term" value="C:peroxisome"/>
    <property type="evidence" value="ECO:0007669"/>
    <property type="project" value="UniProtKB-SubCell"/>
</dbReference>
<evidence type="ECO:0000256" key="4">
    <source>
        <dbReference type="ARBA" id="ARBA00022448"/>
    </source>
</evidence>
<dbReference type="EC" id="2.3.1.7" evidence="16"/>
<dbReference type="AlphaFoldDB" id="A0A4P9ZPV8"/>
<dbReference type="SUPFAM" id="SSF52777">
    <property type="entry name" value="CoA-dependent acyltransferases"/>
    <property type="match status" value="2"/>
</dbReference>
<dbReference type="GO" id="GO:0006631">
    <property type="term" value="P:fatty acid metabolic process"/>
    <property type="evidence" value="ECO:0007669"/>
    <property type="project" value="UniProtKB-KW"/>
</dbReference>
<keyword evidence="23" id="KW-1185">Reference proteome</keyword>
<comment type="catalytic activity">
    <reaction evidence="14">
        <text>(R)-carnitine + acetyl-CoA = O-acetyl-(R)-carnitine + CoA</text>
        <dbReference type="Rhea" id="RHEA:21136"/>
        <dbReference type="ChEBI" id="CHEBI:16347"/>
        <dbReference type="ChEBI" id="CHEBI:57287"/>
        <dbReference type="ChEBI" id="CHEBI:57288"/>
        <dbReference type="ChEBI" id="CHEBI:57589"/>
        <dbReference type="EC" id="2.3.1.7"/>
    </reaction>
</comment>
<feature type="domain" description="Choline/carnitine acyltransferase" evidence="21">
    <location>
        <begin position="36"/>
        <end position="593"/>
    </location>
</feature>
<dbReference type="InterPro" id="IPR039551">
    <property type="entry name" value="Cho/carn_acyl_trans"/>
</dbReference>
<sequence>MTQPATPSASTTANPQSAGGKSPRPLYQHQGELPHLPVPSLDETGRKYIQTIQPFLSQPEFAKSRQVVEQFIASPEGQVLQKRLLARAQQPGMPNWLADWWNDIAYLRVRDPVVIFVSYFYAFVDDVARSRPAQRAADIAFAAQMFREQVVNETLSPEAIRKQPLCMASYKNMFNTCRIPAPNVDYLRNYSPSHNEHIAVVRRNQFYTIPTLHTNADGSRRPLTLAEWETQFQRIIDQSKPTPSAGTTPALGVLTSQNRDSWATHRASLLAADVRNVTLLEQLEGSAYLICLDDTTPSTRDAHSRTCWHGDGRNRFYDKSLQFIVNDNGKAGFLGEHAGMDGTATSRLCNYILDHAPQNYQQATSSPSVSTAGTSLAQPNRLDFHFDATVRQAIDQAGRDFDRMIDNHQLRVLAYQGYGKNLIKAFRASPDSYVQMLMQLAYYKMYGVCNATYESVQTRKFAQGRTEVCRSVSNESVAWVHAMASSSTPAAQRLELARVAINAHSAYMKEAAEGRGVDRHLFGLRMCLKPGEERPALFQDPVFAKSCHWNLSTSQLSSKHFDGWGYGEVVPDGFGLAYMIKDDSLHFNITCPTDGLGQGAATKLCGCLEEAAEEMRGLFQSGAKAQL</sequence>
<organism evidence="22 23">
    <name type="scientific">Dimargaris cristalligena</name>
    <dbReference type="NCBI Taxonomy" id="215637"/>
    <lineage>
        <taxon>Eukaryota</taxon>
        <taxon>Fungi</taxon>
        <taxon>Fungi incertae sedis</taxon>
        <taxon>Zoopagomycota</taxon>
        <taxon>Kickxellomycotina</taxon>
        <taxon>Dimargaritomycetes</taxon>
        <taxon>Dimargaritales</taxon>
        <taxon>Dimargaritaceae</taxon>
        <taxon>Dimargaris</taxon>
    </lineage>
</organism>
<keyword evidence="11" id="KW-0472">Membrane</keyword>
<keyword evidence="5 19" id="KW-0808">Transferase</keyword>
<feature type="compositionally biased region" description="Low complexity" evidence="20">
    <location>
        <begin position="1"/>
        <end position="18"/>
    </location>
</feature>
<dbReference type="PROSITE" id="PS00440">
    <property type="entry name" value="ACYLTRANSF_C_2"/>
    <property type="match status" value="1"/>
</dbReference>
<name>A0A4P9ZPV8_9FUNG</name>
<dbReference type="GO" id="GO:0005743">
    <property type="term" value="C:mitochondrial inner membrane"/>
    <property type="evidence" value="ECO:0007669"/>
    <property type="project" value="UniProtKB-SubCell"/>
</dbReference>
<evidence type="ECO:0000256" key="9">
    <source>
        <dbReference type="ARBA" id="ARBA00023098"/>
    </source>
</evidence>
<evidence type="ECO:0000256" key="1">
    <source>
        <dbReference type="ARBA" id="ARBA00004275"/>
    </source>
</evidence>
<dbReference type="Gene3D" id="3.30.559.10">
    <property type="entry name" value="Chloramphenicol acetyltransferase-like domain"/>
    <property type="match status" value="1"/>
</dbReference>
<dbReference type="PANTHER" id="PTHR22589">
    <property type="entry name" value="CARNITINE O-ACYLTRANSFERASE"/>
    <property type="match status" value="1"/>
</dbReference>
<evidence type="ECO:0000256" key="3">
    <source>
        <dbReference type="ARBA" id="ARBA00005232"/>
    </source>
</evidence>
<evidence type="ECO:0000256" key="10">
    <source>
        <dbReference type="ARBA" id="ARBA00023128"/>
    </source>
</evidence>
<dbReference type="FunFam" id="3.30.559.70:FF:000007">
    <property type="entry name" value="Carnitine O-acetyltransferase, mitochondrial"/>
    <property type="match status" value="1"/>
</dbReference>
<comment type="subcellular location">
    <subcellularLocation>
        <location evidence="2">Mitochondrion inner membrane</location>
        <topology evidence="2">Peripheral membrane protein</topology>
        <orientation evidence="2">Matrix side</orientation>
    </subcellularLocation>
    <subcellularLocation>
        <location evidence="1">Peroxisome</location>
    </subcellularLocation>
</comment>
<keyword evidence="7" id="KW-0276">Fatty acid metabolism</keyword>
<dbReference type="Gene3D" id="3.30.559.70">
    <property type="entry name" value="Choline/Carnitine o-acyltransferase, domain 2"/>
    <property type="match status" value="1"/>
</dbReference>
<evidence type="ECO:0000256" key="16">
    <source>
        <dbReference type="ARBA" id="ARBA00066910"/>
    </source>
</evidence>
<evidence type="ECO:0000256" key="11">
    <source>
        <dbReference type="ARBA" id="ARBA00023136"/>
    </source>
</evidence>
<evidence type="ECO:0000256" key="12">
    <source>
        <dbReference type="ARBA" id="ARBA00023140"/>
    </source>
</evidence>
<dbReference type="Proteomes" id="UP000268162">
    <property type="component" value="Unassembled WGS sequence"/>
</dbReference>
<evidence type="ECO:0000256" key="7">
    <source>
        <dbReference type="ARBA" id="ARBA00022832"/>
    </source>
</evidence>
<keyword evidence="4" id="KW-0813">Transport</keyword>
<dbReference type="InterPro" id="IPR000542">
    <property type="entry name" value="Carn_acyl_trans"/>
</dbReference>
<keyword evidence="9" id="KW-0443">Lipid metabolism</keyword>
<dbReference type="EMBL" id="ML002923">
    <property type="protein sequence ID" value="RKP35238.1"/>
    <property type="molecule type" value="Genomic_DNA"/>
</dbReference>
<evidence type="ECO:0000256" key="14">
    <source>
        <dbReference type="ARBA" id="ARBA00052702"/>
    </source>
</evidence>
<keyword evidence="13 19" id="KW-0012">Acyltransferase</keyword>
<keyword evidence="6" id="KW-0999">Mitochondrion inner membrane</keyword>
<dbReference type="STRING" id="215637.A0A4P9ZPV8"/>
<comment type="similarity">
    <text evidence="3 19">Belongs to the carnitine/choline acetyltransferase family.</text>
</comment>
<proteinExistence type="inferred from homology"/>
<keyword evidence="8" id="KW-0809">Transit peptide</keyword>
<dbReference type="InterPro" id="IPR042231">
    <property type="entry name" value="Cho/carn_acyl_trans_2"/>
</dbReference>
<evidence type="ECO:0000256" key="20">
    <source>
        <dbReference type="SAM" id="MobiDB-lite"/>
    </source>
</evidence>
<feature type="active site" description="Proton acceptor" evidence="18">
    <location>
        <position position="337"/>
    </location>
</feature>
<evidence type="ECO:0000256" key="6">
    <source>
        <dbReference type="ARBA" id="ARBA00022792"/>
    </source>
</evidence>
<evidence type="ECO:0000256" key="15">
    <source>
        <dbReference type="ARBA" id="ARBA00053195"/>
    </source>
</evidence>
<comment type="function">
    <text evidence="15">Carnitine acetylase is specific for short chain fatty acids. Carnitine acetylase seems to affect the flux through the pyruvate dehydrogenase complex. It may be involved as well in the transport of acetyl-CoA into mitochondria.</text>
</comment>
<dbReference type="GO" id="GO:0004092">
    <property type="term" value="F:carnitine O-acetyltransferase activity"/>
    <property type="evidence" value="ECO:0007669"/>
    <property type="project" value="UniProtKB-EC"/>
</dbReference>
<evidence type="ECO:0000256" key="8">
    <source>
        <dbReference type="ARBA" id="ARBA00022946"/>
    </source>
</evidence>
<reference evidence="23" key="1">
    <citation type="journal article" date="2018" name="Nat. Microbiol.">
        <title>Leveraging single-cell genomics to expand the fungal tree of life.</title>
        <authorList>
            <person name="Ahrendt S.R."/>
            <person name="Quandt C.A."/>
            <person name="Ciobanu D."/>
            <person name="Clum A."/>
            <person name="Salamov A."/>
            <person name="Andreopoulos B."/>
            <person name="Cheng J.F."/>
            <person name="Woyke T."/>
            <person name="Pelin A."/>
            <person name="Henrissat B."/>
            <person name="Reynolds N.K."/>
            <person name="Benny G.L."/>
            <person name="Smith M.E."/>
            <person name="James T.Y."/>
            <person name="Grigoriev I.V."/>
        </authorList>
    </citation>
    <scope>NUCLEOTIDE SEQUENCE [LARGE SCALE GENOMIC DNA]</scope>
    <source>
        <strain evidence="23">RSA 468</strain>
    </source>
</reference>
<evidence type="ECO:0000259" key="21">
    <source>
        <dbReference type="Pfam" id="PF00755"/>
    </source>
</evidence>
<gene>
    <name evidence="22" type="ORF">BJ085DRAFT_40174</name>
</gene>
<evidence type="ECO:0000256" key="5">
    <source>
        <dbReference type="ARBA" id="ARBA00022679"/>
    </source>
</evidence>
<evidence type="ECO:0000313" key="22">
    <source>
        <dbReference type="EMBL" id="RKP35238.1"/>
    </source>
</evidence>
<evidence type="ECO:0000256" key="18">
    <source>
        <dbReference type="PIRSR" id="PIRSR600542-1"/>
    </source>
</evidence>